<organism evidence="2 3">
    <name type="scientific">Aldrovandia affinis</name>
    <dbReference type="NCBI Taxonomy" id="143900"/>
    <lineage>
        <taxon>Eukaryota</taxon>
        <taxon>Metazoa</taxon>
        <taxon>Chordata</taxon>
        <taxon>Craniata</taxon>
        <taxon>Vertebrata</taxon>
        <taxon>Euteleostomi</taxon>
        <taxon>Actinopterygii</taxon>
        <taxon>Neopterygii</taxon>
        <taxon>Teleostei</taxon>
        <taxon>Notacanthiformes</taxon>
        <taxon>Halosauridae</taxon>
        <taxon>Aldrovandia</taxon>
    </lineage>
</organism>
<reference evidence="2" key="1">
    <citation type="journal article" date="2023" name="Science">
        <title>Genome structures resolve the early diversification of teleost fishes.</title>
        <authorList>
            <person name="Parey E."/>
            <person name="Louis A."/>
            <person name="Montfort J."/>
            <person name="Bouchez O."/>
            <person name="Roques C."/>
            <person name="Iampietro C."/>
            <person name="Lluch J."/>
            <person name="Castinel A."/>
            <person name="Donnadieu C."/>
            <person name="Desvignes T."/>
            <person name="Floi Bucao C."/>
            <person name="Jouanno E."/>
            <person name="Wen M."/>
            <person name="Mejri S."/>
            <person name="Dirks R."/>
            <person name="Jansen H."/>
            <person name="Henkel C."/>
            <person name="Chen W.J."/>
            <person name="Zahm M."/>
            <person name="Cabau C."/>
            <person name="Klopp C."/>
            <person name="Thompson A.W."/>
            <person name="Robinson-Rechavi M."/>
            <person name="Braasch I."/>
            <person name="Lecointre G."/>
            <person name="Bobe J."/>
            <person name="Postlethwait J.H."/>
            <person name="Berthelot C."/>
            <person name="Roest Crollius H."/>
            <person name="Guiguen Y."/>
        </authorList>
    </citation>
    <scope>NUCLEOTIDE SEQUENCE</scope>
    <source>
        <strain evidence="2">NC1722</strain>
    </source>
</reference>
<feature type="region of interest" description="Disordered" evidence="1">
    <location>
        <begin position="1"/>
        <end position="24"/>
    </location>
</feature>
<gene>
    <name evidence="2" type="ORF">AAFF_G00229700</name>
</gene>
<sequence>MNNATTLMPVQTFQAKPTVRSRRKPCIRRQIRSVFQAAGLRPLKGSDHSRRRSQSRQRSGGRCYCACGWALAETTNTTEAFAGEVDK</sequence>
<protein>
    <submittedName>
        <fullName evidence="2">Uncharacterized protein</fullName>
    </submittedName>
</protein>
<feature type="compositionally biased region" description="Polar residues" evidence="1">
    <location>
        <begin position="1"/>
        <end position="15"/>
    </location>
</feature>
<dbReference type="Proteomes" id="UP001221898">
    <property type="component" value="Unassembled WGS sequence"/>
</dbReference>
<feature type="region of interest" description="Disordered" evidence="1">
    <location>
        <begin position="38"/>
        <end position="61"/>
    </location>
</feature>
<evidence type="ECO:0000313" key="2">
    <source>
        <dbReference type="EMBL" id="KAJ8409569.1"/>
    </source>
</evidence>
<name>A0AAD7SVH2_9TELE</name>
<accession>A0AAD7SVH2</accession>
<comment type="caution">
    <text evidence="2">The sequence shown here is derived from an EMBL/GenBank/DDBJ whole genome shotgun (WGS) entry which is preliminary data.</text>
</comment>
<dbReference type="EMBL" id="JAINUG010000030">
    <property type="protein sequence ID" value="KAJ8409569.1"/>
    <property type="molecule type" value="Genomic_DNA"/>
</dbReference>
<dbReference type="AlphaFoldDB" id="A0AAD7SVH2"/>
<proteinExistence type="predicted"/>
<evidence type="ECO:0000313" key="3">
    <source>
        <dbReference type="Proteomes" id="UP001221898"/>
    </source>
</evidence>
<evidence type="ECO:0000256" key="1">
    <source>
        <dbReference type="SAM" id="MobiDB-lite"/>
    </source>
</evidence>
<keyword evidence="3" id="KW-1185">Reference proteome</keyword>